<feature type="compositionally biased region" description="Basic and acidic residues" evidence="1">
    <location>
        <begin position="339"/>
        <end position="348"/>
    </location>
</feature>
<organism evidence="2">
    <name type="scientific">Oryza sativa subsp. japonica</name>
    <name type="common">Rice</name>
    <dbReference type="NCBI Taxonomy" id="39947"/>
    <lineage>
        <taxon>Eukaryota</taxon>
        <taxon>Viridiplantae</taxon>
        <taxon>Streptophyta</taxon>
        <taxon>Embryophyta</taxon>
        <taxon>Tracheophyta</taxon>
        <taxon>Spermatophyta</taxon>
        <taxon>Magnoliopsida</taxon>
        <taxon>Liliopsida</taxon>
        <taxon>Poales</taxon>
        <taxon>Poaceae</taxon>
        <taxon>BOP clade</taxon>
        <taxon>Oryzoideae</taxon>
        <taxon>Oryzeae</taxon>
        <taxon>Oryzinae</taxon>
        <taxon>Oryza</taxon>
        <taxon>Oryza sativa</taxon>
    </lineage>
</organism>
<name>Q2QN59_ORYSJ</name>
<reference evidence="2" key="2">
    <citation type="submission" date="2005-04" db="EMBL/GenBank/DDBJ databases">
        <authorList>
            <person name="Buell C.R."/>
            <person name="Wing R.A."/>
            <person name="McCombie W.A."/>
            <person name="Ouyang S."/>
        </authorList>
    </citation>
    <scope>NUCLEOTIDE SEQUENCE</scope>
</reference>
<dbReference type="EMBL" id="DP000011">
    <property type="protein sequence ID" value="ABA99066.1"/>
    <property type="molecule type" value="Genomic_DNA"/>
</dbReference>
<feature type="region of interest" description="Disordered" evidence="1">
    <location>
        <begin position="41"/>
        <end position="63"/>
    </location>
</feature>
<feature type="region of interest" description="Disordered" evidence="1">
    <location>
        <begin position="336"/>
        <end position="355"/>
    </location>
</feature>
<accession>Q2QN59</accession>
<sequence length="367" mass="39241">MRSGSEMGSGAGCRSLNFGASTRTAKPPLLLGPVPLPFASSHSSGGIRSGSELGSGARDGGRSTQTCELQLLTQRAIREQTGTTSLSKWCWSRISTISSSSSMSSTSFWQLVADQWRRKMSRTTDAAAVGELAVACVHPPRPVQRQQHARHERPVLLLERHDEAIDDAAADLEQLADAAMALGLRRGRAVDEPEQRDGHGALHKRALDGELGVELVVDGLEAVALARILGGEERHEANEEAPVDVVAERPGVRGGDRGGEHVVDEVEVRPRSTGAAPSRGPRRRARRTAAGATTGRRTAALPGGRNKLAATILTSATITRWSSPCGGCFFPLTTSAPREQNHPPKPLEESNYTGFNNLGSRPIRFYS</sequence>
<feature type="compositionally biased region" description="Low complexity" evidence="1">
    <location>
        <begin position="288"/>
        <end position="301"/>
    </location>
</feature>
<dbReference type="AlphaFoldDB" id="Q2QN59"/>
<evidence type="ECO:0000313" key="2">
    <source>
        <dbReference type="EMBL" id="ABA99066.1"/>
    </source>
</evidence>
<feature type="region of interest" description="Disordered" evidence="1">
    <location>
        <begin position="268"/>
        <end position="301"/>
    </location>
</feature>
<feature type="compositionally biased region" description="Low complexity" evidence="1">
    <location>
        <begin position="41"/>
        <end position="51"/>
    </location>
</feature>
<reference evidence="2" key="3">
    <citation type="submission" date="2006-01" db="EMBL/GenBank/DDBJ databases">
        <authorList>
            <person name="Buell R."/>
        </authorList>
    </citation>
    <scope>NUCLEOTIDE SEQUENCE</scope>
</reference>
<proteinExistence type="predicted"/>
<evidence type="ECO:0000256" key="1">
    <source>
        <dbReference type="SAM" id="MobiDB-lite"/>
    </source>
</evidence>
<protein>
    <submittedName>
        <fullName evidence="2">Transposon protein, putative, unclassified</fullName>
    </submittedName>
</protein>
<gene>
    <name evidence="2" type="ordered locus">LOC_Os12g38890</name>
</gene>
<reference evidence="2" key="1">
    <citation type="journal article" date="2005" name="BMC Biol.">
        <title>The sequence of rice chromosomes 11 and 12, rich in disease resistance genes and recent gene duplications.</title>
        <authorList>
            <consortium name="The rice chromosomes 11 and 12 sequencing consortia"/>
        </authorList>
    </citation>
    <scope>NUCLEOTIDE SEQUENCE [LARGE SCALE GENOMIC DNA]</scope>
</reference>